<evidence type="ECO:0000313" key="2">
    <source>
        <dbReference type="EMBL" id="QHT02601.1"/>
    </source>
</evidence>
<feature type="region of interest" description="Disordered" evidence="1">
    <location>
        <begin position="177"/>
        <end position="196"/>
    </location>
</feature>
<protein>
    <submittedName>
        <fullName evidence="2">Uncharacterized protein</fullName>
    </submittedName>
</protein>
<proteinExistence type="predicted"/>
<reference evidence="2" key="1">
    <citation type="journal article" date="2020" name="Nature">
        <title>Giant virus diversity and host interactions through global metagenomics.</title>
        <authorList>
            <person name="Schulz F."/>
            <person name="Roux S."/>
            <person name="Paez-Espino D."/>
            <person name="Jungbluth S."/>
            <person name="Walsh D.A."/>
            <person name="Denef V.J."/>
            <person name="McMahon K.D."/>
            <person name="Konstantinidis K.T."/>
            <person name="Eloe-Fadrosh E.A."/>
            <person name="Kyrpides N.C."/>
            <person name="Woyke T."/>
        </authorList>
    </citation>
    <scope>NUCLEOTIDE SEQUENCE</scope>
    <source>
        <strain evidence="2">GVMAG-M-3300020595-32</strain>
    </source>
</reference>
<dbReference type="EMBL" id="MN739396">
    <property type="protein sequence ID" value="QHT02601.1"/>
    <property type="molecule type" value="Genomic_DNA"/>
</dbReference>
<evidence type="ECO:0000256" key="1">
    <source>
        <dbReference type="SAM" id="MobiDB-lite"/>
    </source>
</evidence>
<name>A0A6C0CDR7_9ZZZZ</name>
<sequence length="2477" mass="281500">MVQEILILTEGLLLDGEIVCNHYKECPGDTREEQILNRIKKKILDGGDSPHQPVTDLHERGSMAGDTLVNTPITEEDINLNNGRLFNNIKINYEKIAGREERFVDYLKKLLELKTTDQYRYHKYVNDYVEQIVDKAVDEVVLLKDKPLGEGQGSDELSELSADTRRMEEGDIPLLEDLNRMGEGSPQGGEEGISRGSGVDGELRLDPLNTPQPQQSAPPMRSNIFIFQNWLTLFTYLLENPDKEFYLIMGIFKFIKKYEYFNYLKSYLGIKIVIPHIRQLLINRGVCNYAYMEEIDAFSPGVKTIYRKFKRGNHILTINDKVLYKKNGRADVGIIEGLGFDKNSTAVDDYNILTTSSDKVRTITYRIGEIYYTIDDIQEFKRSGISKLWNSDGLYLGDTSQIGEENMTIIGKLNTLSSRLDQLDELNIKYYYDILNYMPICNSKINKILKYENIKYLNMDSLDVYYSATMVKIAIEAVGSYSELIKILEGDSDKVNLFGLTSNYDGDELRDVRHNITKLTTDADEAKAVADEKAEKAELAKAESDASPGDEVANAAATTAAAMSASATKAAEDATRDADAAVAAGKAETGDNDIIISFLENFNDSRDNINPINLFNQGFEEGGLLQGVILASSGIGQLSMVLKDPFARVILGAFNSIFKAFEGYYKSKVGLLSVKGFYDINVINDLLHNIELCKLFNIECKYEINDLLIKDDYDSLTSNINSCVNKLYNKVQARLDALINQEFIKYNSLDKLGNYENLVDFVEINKTTPKKVDFQNFFQLIAFSGCCSHIGSYVSTGGTTPNILKGGYPNIFSKLLSKIKNRRLYRPKPLSGKRLWHYMVRKWKQGNYDEVKKMEIELIDEKIKKLEDMKKDESIKSKEKFDNLYEKLTQLKTNIQSAHYSNLLKFGEYLQNILIEYDRFVKSDKMGEVNNLIKGMLELTDEDISELQSIYGENFNTNSEDSDIDIDSEVIDNNNIKGINKIKDTDHIQFINRLLKLEQYFWKLPYTGIDDTLKGLINKKYKYNVQGYSIPMTPVEEPEMEPQVEAQLTLEPIQPATTPSPQYTGESGLPEPGSATMTEALKEEMARTQGEGWDNPVLAGVSGFSGGMNSGQDTPIPTPIPTPTTAANQVEDISVDIRVYIIDELRRIVKDENNTNFINTMFLLDDKYNNRDKCNKIFNILKSSFKLKLEICKMGIDHGETDINPLENLCYITIINIGIRDIEATGDNKYLDTTYIPLPLSIARKFYNNGNCLFNINKKKYNIMFLKKQLAKITNLLKENHTFNIKSKNLDEIPNEIISNEFNVLYNIMRLDKNLLPNYESSGGNYSKNQRYYKGGEPTEHYQKYKVVKGVVKGATVRQRASKESGVLGYITKGKIIKTDRQDVDSSGITWVRIGPYQEEDGFNEGLVEGWTKVKTSKGVPQLELVAYAATDDELASQEKNLATQAVVDDLAAEATTDLSVIQATQLSEEDKAVKVTLLAEQQEAKRLMSEGVETNIDNYLDDYVYIVDKTELGDKVTYVQLLDKFSKGNSDAVKSQKVVKPPLQAFTIDTLVGADFDWENSQQDIEGTVDKIKKGIADKLKEFELGKMFITIADKSIPYTAPEPSVGQNAGPGKRTDNLSYIHIANLIKNDIVGGTISLVGDEIKISEIIDKINTLTDNSSGSGRGLDQLSLFNITRLIIRIISEFIRDAGVKIMGEEGGLLDIWRNGYKSVGQLTKNTTILESINRFLEGKRGKLTGVDVYSELNRVANNIKMADSNIPPEINRLITIIIPESRDMTLGKFEKKFYKNIKIYNPEYLIDNITNLLNISDFFFKNKNNIDRNRCIEVIMNIYKTKDNNENNEKYIIYSIQLILYKLMYVLGVCNYEYSILSEKVKLELSDTAHLEDPQTHSLYQILARIYNIANMDKYDNIFIFMHYILDILDLIFITSTSICINGEDIVSLYSLKGENVVYKKYEKLKNKTFTVLSDEKNTVFTLTSDIAPINLFSEGNIKRITSIVNGINIIQGKKFLIDRTVRLEKKSYNKRMSDKILGITSGASNYTPEDILTYAYVNESKSKLSNVINSSYELVVDRLIECIHKIGVTHDIIDDITVGKCLDLHYISNLKIDNYKKIQKKTIYFLVIDDNSNIYINKRITSVEISVYQQLIDASYKGALGQSVSKENQGEQEFDQLILVNNKTDLSVDYILLLKLSETENHADLLEITKKLIEEAINQKSELFLKFPQGNYDKEGYIINTNVNFDIYDIAGLRDDHLTDFDSRLGPLAAKQFPSKIGLVQKGESTIANADLYGIKIKISFSRELVNIVDWRGTLQNLYNAYYHSLCIKCSDIISSSIMDSTDMRTAKMQKVQRIKELVADYYRRNIGIGILSGAENKSNKFYNRIIELSNSEKRTRGGSKKNIRTNKKNRSYRKKPKYISNNIRTNKKNKRNVNRNIRTTKKNKGNVDRNIIMNKRNVNRNIRTTKKNKRNVDRNIRTNKK</sequence>
<feature type="region of interest" description="Disordered" evidence="1">
    <location>
        <begin position="2389"/>
        <end position="2411"/>
    </location>
</feature>
<accession>A0A6C0CDR7</accession>
<organism evidence="2">
    <name type="scientific">viral metagenome</name>
    <dbReference type="NCBI Taxonomy" id="1070528"/>
    <lineage>
        <taxon>unclassified sequences</taxon>
        <taxon>metagenomes</taxon>
        <taxon>organismal metagenomes</taxon>
    </lineage>
</organism>
<feature type="compositionally biased region" description="Basic residues" evidence="1">
    <location>
        <begin position="2392"/>
        <end position="2411"/>
    </location>
</feature>